<dbReference type="RefSeq" id="WP_083503132.1">
    <property type="nucleotide sequence ID" value="NZ_CAAAHV010000095.1"/>
</dbReference>
<dbReference type="InterPro" id="IPR036597">
    <property type="entry name" value="Fido-like_dom_sf"/>
</dbReference>
<dbReference type="InterPro" id="IPR040198">
    <property type="entry name" value="Fido_containing"/>
</dbReference>
<evidence type="ECO:0000313" key="4">
    <source>
        <dbReference type="EMBL" id="KTC70171.1"/>
    </source>
</evidence>
<dbReference type="Pfam" id="PF02661">
    <property type="entry name" value="Fic"/>
    <property type="match status" value="1"/>
</dbReference>
<evidence type="ECO:0000313" key="5">
    <source>
        <dbReference type="EMBL" id="STX30502.1"/>
    </source>
</evidence>
<dbReference type="InterPro" id="IPR025758">
    <property type="entry name" value="Fic/DOC_N"/>
</dbReference>
<sequence length="298" mass="33945">MTEYIERIGEQVKSSVAGETYTAYVPKPLPPSPSIEMDKIYPYLDQASLALGRLDGLSIILPDPSLFLYMYIRKEAVLSSQIEGTQSSLSDLLLYENQEIQGVPDQDVVEVSNYVAAIEHGLERIKNGFPLSLRLIREMHEILLSKGRGSSKQPGEFRRSQNWIGGTRPGNAKFVPPPPERLMETLDALEKFLHDETIKLPTLVKAALAHHQFETIHPFLDGNGRLGRLLITFILCVDGIMEQPMLYLSLYFKTHRQQYYDHLQLVRDTGDWEEWLQFFLKGVVETANELLSNLVYAH</sequence>
<protein>
    <submittedName>
        <fullName evidence="5">Filamentation induced by cAMP protein Fic</fullName>
    </submittedName>
</protein>
<dbReference type="GO" id="GO:0005524">
    <property type="term" value="F:ATP binding"/>
    <property type="evidence" value="ECO:0007669"/>
    <property type="project" value="UniProtKB-KW"/>
</dbReference>
<dbReference type="OrthoDB" id="9807853at2"/>
<feature type="binding site" evidence="2">
    <location>
        <begin position="221"/>
        <end position="228"/>
    </location>
    <ligand>
        <name>ATP</name>
        <dbReference type="ChEBI" id="CHEBI:30616"/>
    </ligand>
</feature>
<keyword evidence="6" id="KW-1185">Reference proteome</keyword>
<dbReference type="Pfam" id="PF13784">
    <property type="entry name" value="Fic_N"/>
    <property type="match status" value="1"/>
</dbReference>
<dbReference type="EMBL" id="UGNW01000001">
    <property type="protein sequence ID" value="STX30502.1"/>
    <property type="molecule type" value="Genomic_DNA"/>
</dbReference>
<dbReference type="PROSITE" id="PS51459">
    <property type="entry name" value="FIDO"/>
    <property type="match status" value="1"/>
</dbReference>
<dbReference type="Proteomes" id="UP000054735">
    <property type="component" value="Unassembled WGS sequence"/>
</dbReference>
<dbReference type="Gene3D" id="1.10.3290.10">
    <property type="entry name" value="Fido-like domain"/>
    <property type="match status" value="1"/>
</dbReference>
<name>A0A378I6M2_9GAMM</name>
<evidence type="ECO:0000313" key="6">
    <source>
        <dbReference type="Proteomes" id="UP000054735"/>
    </source>
</evidence>
<dbReference type="InterPro" id="IPR003812">
    <property type="entry name" value="Fido"/>
</dbReference>
<dbReference type="PANTHER" id="PTHR13504:SF38">
    <property type="entry name" value="FIDO DOMAIN-CONTAINING PROTEIN"/>
    <property type="match status" value="1"/>
</dbReference>
<dbReference type="AlphaFoldDB" id="A0A378I6M2"/>
<dbReference type="PANTHER" id="PTHR13504">
    <property type="entry name" value="FIDO DOMAIN-CONTAINING PROTEIN DDB_G0283145"/>
    <property type="match status" value="1"/>
</dbReference>
<feature type="binding site" evidence="2">
    <location>
        <begin position="259"/>
        <end position="260"/>
    </location>
    <ligand>
        <name>ATP</name>
        <dbReference type="ChEBI" id="CHEBI:30616"/>
    </ligand>
</feature>
<keyword evidence="2" id="KW-0067">ATP-binding</keyword>
<reference evidence="4 6" key="1">
    <citation type="submission" date="2015-11" db="EMBL/GenBank/DDBJ databases">
        <title>Genomic analysis of 38 Legionella species identifies large and diverse effector repertoires.</title>
        <authorList>
            <person name="Burstein D."/>
            <person name="Amaro F."/>
            <person name="Zusman T."/>
            <person name="Lifshitz Z."/>
            <person name="Cohen O."/>
            <person name="Gilbert J.A."/>
            <person name="Pupko T."/>
            <person name="Shuman H.A."/>
            <person name="Segal G."/>
        </authorList>
    </citation>
    <scope>NUCLEOTIDE SEQUENCE [LARGE SCALE GENOMIC DNA]</scope>
    <source>
        <strain evidence="4 6">CDC#1407-AL-14</strain>
    </source>
</reference>
<accession>A0A378I6M2</accession>
<keyword evidence="2" id="KW-0547">Nucleotide-binding</keyword>
<gene>
    <name evidence="4" type="ORF">Lbir_1851</name>
    <name evidence="5" type="ORF">NCTC12437_00257</name>
</gene>
<feature type="domain" description="Fido" evidence="3">
    <location>
        <begin position="131"/>
        <end position="281"/>
    </location>
</feature>
<organism evidence="5 7">
    <name type="scientific">Legionella birminghamensis</name>
    <dbReference type="NCBI Taxonomy" id="28083"/>
    <lineage>
        <taxon>Bacteria</taxon>
        <taxon>Pseudomonadati</taxon>
        <taxon>Pseudomonadota</taxon>
        <taxon>Gammaproteobacteria</taxon>
        <taxon>Legionellales</taxon>
        <taxon>Legionellaceae</taxon>
        <taxon>Legionella</taxon>
    </lineage>
</organism>
<evidence type="ECO:0000259" key="3">
    <source>
        <dbReference type="PROSITE" id="PS51459"/>
    </source>
</evidence>
<evidence type="ECO:0000256" key="2">
    <source>
        <dbReference type="PIRSR" id="PIRSR640198-2"/>
    </source>
</evidence>
<dbReference type="Proteomes" id="UP000255066">
    <property type="component" value="Unassembled WGS sequence"/>
</dbReference>
<evidence type="ECO:0000313" key="7">
    <source>
        <dbReference type="Proteomes" id="UP000255066"/>
    </source>
</evidence>
<reference evidence="5 7" key="2">
    <citation type="submission" date="2018-06" db="EMBL/GenBank/DDBJ databases">
        <authorList>
            <consortium name="Pathogen Informatics"/>
            <person name="Doyle S."/>
        </authorList>
    </citation>
    <scope>NUCLEOTIDE SEQUENCE [LARGE SCALE GENOMIC DNA]</scope>
    <source>
        <strain evidence="5 7">NCTC12437</strain>
    </source>
</reference>
<evidence type="ECO:0000256" key="1">
    <source>
        <dbReference type="PIRSR" id="PIRSR640198-1"/>
    </source>
</evidence>
<feature type="active site" evidence="1">
    <location>
        <position position="217"/>
    </location>
</feature>
<dbReference type="STRING" id="28083.Lbir_1851"/>
<dbReference type="SUPFAM" id="SSF140931">
    <property type="entry name" value="Fic-like"/>
    <property type="match status" value="1"/>
</dbReference>
<dbReference type="EMBL" id="LNXT01000027">
    <property type="protein sequence ID" value="KTC70171.1"/>
    <property type="molecule type" value="Genomic_DNA"/>
</dbReference>
<proteinExistence type="predicted"/>